<evidence type="ECO:0000259" key="8">
    <source>
        <dbReference type="Pfam" id="PF02397"/>
    </source>
</evidence>
<accession>A0ABZ1AR08</accession>
<feature type="domain" description="Bacterial sugar transferase" evidence="8">
    <location>
        <begin position="276"/>
        <end position="460"/>
    </location>
</feature>
<keyword evidence="6 7" id="KW-0472">Membrane</keyword>
<comment type="similarity">
    <text evidence="2">Belongs to the bacterial sugar transferase family.</text>
</comment>
<dbReference type="Pfam" id="PF13727">
    <property type="entry name" value="CoA_binding_3"/>
    <property type="match status" value="1"/>
</dbReference>
<evidence type="ECO:0000256" key="1">
    <source>
        <dbReference type="ARBA" id="ARBA00004141"/>
    </source>
</evidence>
<keyword evidence="4 7" id="KW-0812">Transmembrane</keyword>
<dbReference type="RefSeq" id="WP_407279860.1">
    <property type="nucleotide sequence ID" value="NZ_CP141259.1"/>
</dbReference>
<keyword evidence="10" id="KW-1185">Reference proteome</keyword>
<reference evidence="9 10" key="1">
    <citation type="submission" date="2023-12" db="EMBL/GenBank/DDBJ databases">
        <title>A. evansii MAY27, complete genome.</title>
        <authorList>
            <person name="Wang Y."/>
        </authorList>
    </citation>
    <scope>NUCLEOTIDE SEQUENCE [LARGE SCALE GENOMIC DNA]</scope>
    <source>
        <strain evidence="9 10">MAY27</strain>
    </source>
</reference>
<organism evidence="9 10">
    <name type="scientific">Aromatoleum evansii</name>
    <name type="common">Azoarcus evansii</name>
    <dbReference type="NCBI Taxonomy" id="59406"/>
    <lineage>
        <taxon>Bacteria</taxon>
        <taxon>Pseudomonadati</taxon>
        <taxon>Pseudomonadota</taxon>
        <taxon>Betaproteobacteria</taxon>
        <taxon>Rhodocyclales</taxon>
        <taxon>Rhodocyclaceae</taxon>
        <taxon>Aromatoleum</taxon>
    </lineage>
</organism>
<evidence type="ECO:0000313" key="10">
    <source>
        <dbReference type="Proteomes" id="UP001626593"/>
    </source>
</evidence>
<evidence type="ECO:0000256" key="3">
    <source>
        <dbReference type="ARBA" id="ARBA00022679"/>
    </source>
</evidence>
<evidence type="ECO:0000256" key="2">
    <source>
        <dbReference type="ARBA" id="ARBA00006464"/>
    </source>
</evidence>
<sequence>MMLAALDRQGSLLRGSFTLSGAIEAFIDPLTVVAVLYACAAWHGERLLSPPYMILGALAFALTFPGNIGLHEDARTMVRKVATNWLLFVAAVGAFGYASGYLHYFPQSMLVGWIAATPLALLSVHAVARQALPRWMAIGDNQRIAVVAGVNDIGLKLAREFGQHAYLGTRVVGFFDDRPRARLPDNGEIPLLGPLAGLAEFVKRRRVEAIYLALPMAPQPRILALLDDLKDTTASIYFVPDIFVTDLIQGRLDNVGGMPVVAVCETPFTGFNNIVKRGSDFLLALLILLLLSPLLLAVAAGVKLSSPGPVVFKQRRYGLDGREILVYKFRSMTVCDDGASVRQATRNDSRITPFGAFIRRTSLDELPQFINVLQGRMSIVGPRPHAVAHNEAYRKLIKGYMIRHKVKPGITGWAQVNGYRGETETLDKMEKRIEYDLDYLRNWSLGLDLWIIVKTALMVVRDPNAY</sequence>
<dbReference type="EMBL" id="CP141259">
    <property type="protein sequence ID" value="WRL47329.1"/>
    <property type="molecule type" value="Genomic_DNA"/>
</dbReference>
<feature type="transmembrane region" description="Helical" evidence="7">
    <location>
        <begin position="21"/>
        <end position="44"/>
    </location>
</feature>
<feature type="transmembrane region" description="Helical" evidence="7">
    <location>
        <begin position="110"/>
        <end position="128"/>
    </location>
</feature>
<keyword evidence="3 9" id="KW-0808">Transferase</keyword>
<dbReference type="InterPro" id="IPR017473">
    <property type="entry name" value="Undecaprenyl-P_gluc_Ptfrase"/>
</dbReference>
<dbReference type="EC" id="2.7.8.31" evidence="9"/>
<dbReference type="NCBIfam" id="TIGR03023">
    <property type="entry name" value="WcaJ_sugtrans"/>
    <property type="match status" value="1"/>
</dbReference>
<protein>
    <submittedName>
        <fullName evidence="9">Undecaprenyl-phosphate glucose phosphotransferase</fullName>
        <ecNumber evidence="9">2.7.8.31</ecNumber>
    </submittedName>
</protein>
<feature type="transmembrane region" description="Helical" evidence="7">
    <location>
        <begin position="82"/>
        <end position="104"/>
    </location>
</feature>
<dbReference type="InterPro" id="IPR017475">
    <property type="entry name" value="EPS_sugar_tfrase"/>
</dbReference>
<feature type="transmembrane region" description="Helical" evidence="7">
    <location>
        <begin position="50"/>
        <end position="70"/>
    </location>
</feature>
<dbReference type="PANTHER" id="PTHR30576:SF21">
    <property type="entry name" value="UDP-GLUCOSE:UNDECAPRENYL-PHOSPHATE GLUCOSE-1-PHOSPHATE TRANSFERASE"/>
    <property type="match status" value="1"/>
</dbReference>
<feature type="transmembrane region" description="Helical" evidence="7">
    <location>
        <begin position="281"/>
        <end position="302"/>
    </location>
</feature>
<dbReference type="SUPFAM" id="SSF51735">
    <property type="entry name" value="NAD(P)-binding Rossmann-fold domains"/>
    <property type="match status" value="1"/>
</dbReference>
<dbReference type="PANTHER" id="PTHR30576">
    <property type="entry name" value="COLANIC BIOSYNTHESIS UDP-GLUCOSE LIPID CARRIER TRANSFERASE"/>
    <property type="match status" value="1"/>
</dbReference>
<dbReference type="Gene3D" id="3.40.50.720">
    <property type="entry name" value="NAD(P)-binding Rossmann-like Domain"/>
    <property type="match status" value="1"/>
</dbReference>
<evidence type="ECO:0000256" key="4">
    <source>
        <dbReference type="ARBA" id="ARBA00022692"/>
    </source>
</evidence>
<gene>
    <name evidence="9" type="ORF">U5817_04530</name>
</gene>
<comment type="subcellular location">
    <subcellularLocation>
        <location evidence="1">Membrane</location>
        <topology evidence="1">Multi-pass membrane protein</topology>
    </subcellularLocation>
</comment>
<proteinExistence type="inferred from homology"/>
<evidence type="ECO:0000256" key="6">
    <source>
        <dbReference type="ARBA" id="ARBA00023136"/>
    </source>
</evidence>
<dbReference type="NCBIfam" id="TIGR03025">
    <property type="entry name" value="EPS_sugtrans"/>
    <property type="match status" value="1"/>
</dbReference>
<name>A0ABZ1AR08_AROEV</name>
<dbReference type="Pfam" id="PF02397">
    <property type="entry name" value="Bac_transf"/>
    <property type="match status" value="1"/>
</dbReference>
<evidence type="ECO:0000256" key="5">
    <source>
        <dbReference type="ARBA" id="ARBA00022989"/>
    </source>
</evidence>
<dbReference type="InterPro" id="IPR036291">
    <property type="entry name" value="NAD(P)-bd_dom_sf"/>
</dbReference>
<keyword evidence="5 7" id="KW-1133">Transmembrane helix</keyword>
<dbReference type="GO" id="GO:0089702">
    <property type="term" value="F:undecaprenyl-phosphate glucose phosphotransferase activity"/>
    <property type="evidence" value="ECO:0007669"/>
    <property type="project" value="UniProtKB-EC"/>
</dbReference>
<dbReference type="Proteomes" id="UP001626593">
    <property type="component" value="Chromosome"/>
</dbReference>
<evidence type="ECO:0000313" key="9">
    <source>
        <dbReference type="EMBL" id="WRL47329.1"/>
    </source>
</evidence>
<evidence type="ECO:0000256" key="7">
    <source>
        <dbReference type="SAM" id="Phobius"/>
    </source>
</evidence>
<dbReference type="InterPro" id="IPR003362">
    <property type="entry name" value="Bact_transf"/>
</dbReference>